<reference evidence="15" key="1">
    <citation type="submission" date="2020-08" db="EMBL/GenBank/DDBJ databases">
        <title>Multicomponent nature underlies the extraordinary mechanical properties of spider dragline silk.</title>
        <authorList>
            <person name="Kono N."/>
            <person name="Nakamura H."/>
            <person name="Mori M."/>
            <person name="Yoshida Y."/>
            <person name="Ohtoshi R."/>
            <person name="Malay A.D."/>
            <person name="Moran D.A.P."/>
            <person name="Tomita M."/>
            <person name="Numata K."/>
            <person name="Arakawa K."/>
        </authorList>
    </citation>
    <scope>NUCLEOTIDE SEQUENCE</scope>
</reference>
<evidence type="ECO:0000256" key="10">
    <source>
        <dbReference type="ARBA" id="ARBA00023180"/>
    </source>
</evidence>
<evidence type="ECO:0000256" key="13">
    <source>
        <dbReference type="SAM" id="Phobius"/>
    </source>
</evidence>
<evidence type="ECO:0000256" key="6">
    <source>
        <dbReference type="ARBA" id="ARBA00022989"/>
    </source>
</evidence>
<dbReference type="OrthoDB" id="6410737at2759"/>
<evidence type="ECO:0000259" key="14">
    <source>
        <dbReference type="SMART" id="SM00918"/>
    </source>
</evidence>
<evidence type="ECO:0000256" key="9">
    <source>
        <dbReference type="ARBA" id="ARBA00023170"/>
    </source>
</evidence>
<dbReference type="AlphaFoldDB" id="A0A8X6R2E2"/>
<dbReference type="InterPro" id="IPR001320">
    <property type="entry name" value="Iontro_rcpt_C"/>
</dbReference>
<name>A0A8X6R2E2_NEPPI</name>
<evidence type="ECO:0000313" key="16">
    <source>
        <dbReference type="Proteomes" id="UP000887013"/>
    </source>
</evidence>
<protein>
    <submittedName>
        <fullName evidence="15">Glutamate receptor ionotropic, delta-1</fullName>
    </submittedName>
</protein>
<dbReference type="GO" id="GO:0015276">
    <property type="term" value="F:ligand-gated monoatomic ion channel activity"/>
    <property type="evidence" value="ECO:0007669"/>
    <property type="project" value="InterPro"/>
</dbReference>
<keyword evidence="8 13" id="KW-0472">Membrane</keyword>
<sequence length="411" mass="47069">MKFPSKISVAVLPSKHMFEINSSNDGKVELSGVEGKFLNLISSILKFKYQLAIPPYRDWGRLDENGSWTGLIGMVHRNEVDFALSTVTISEDRMEAVDFTTPYTIEDVTFLVEKPGIVYNGINIFQPFDLFSWLCVLLVLIISPGVCYVFLNSKYSYIKLFLNFSGSLLRQPVNINANSLKMKLLFSPWCFFTLVVSCVYSSIIFSYMTLPLHQKGIRNFRELSEAVRSGSHKCLAEKGTTITKYLISDNTEYLKFLGESIENNQRFFYMSDIGIKKLNLRNTAILNVRFKLEMIIGLVGDVNSLRISKDVFASWKLALAVRKDFCCKNRLNKVISRMWNSGLFNKIKSDEWFHLLLSGSKSDEVEKIRQKININDIQSVLIALCVGYILSSFICIGEIIFFQMKQNWFSI</sequence>
<dbReference type="PANTHER" id="PTHR42643:SF24">
    <property type="entry name" value="IONOTROPIC RECEPTOR 60A"/>
    <property type="match status" value="1"/>
</dbReference>
<comment type="similarity">
    <text evidence="2">Belongs to the glutamate-gated ion channel (TC 1.A.10.1) family.</text>
</comment>
<keyword evidence="3" id="KW-0813">Transport</keyword>
<keyword evidence="7" id="KW-0406">Ion transport</keyword>
<dbReference type="Gene3D" id="3.40.190.10">
    <property type="entry name" value="Periplasmic binding protein-like II"/>
    <property type="match status" value="1"/>
</dbReference>
<evidence type="ECO:0000256" key="11">
    <source>
        <dbReference type="ARBA" id="ARBA00023286"/>
    </source>
</evidence>
<keyword evidence="12" id="KW-0407">Ion channel</keyword>
<dbReference type="PANTHER" id="PTHR42643">
    <property type="entry name" value="IONOTROPIC RECEPTOR 20A-RELATED"/>
    <property type="match status" value="1"/>
</dbReference>
<comment type="subcellular location">
    <subcellularLocation>
        <location evidence="1">Cell membrane</location>
        <topology evidence="1">Multi-pass membrane protein</topology>
    </subcellularLocation>
</comment>
<evidence type="ECO:0000256" key="3">
    <source>
        <dbReference type="ARBA" id="ARBA00022448"/>
    </source>
</evidence>
<dbReference type="GO" id="GO:0050906">
    <property type="term" value="P:detection of stimulus involved in sensory perception"/>
    <property type="evidence" value="ECO:0007669"/>
    <property type="project" value="UniProtKB-ARBA"/>
</dbReference>
<keyword evidence="10" id="KW-0325">Glycoprotein</keyword>
<dbReference type="InterPro" id="IPR019594">
    <property type="entry name" value="Glu/Gly-bd"/>
</dbReference>
<evidence type="ECO:0000256" key="4">
    <source>
        <dbReference type="ARBA" id="ARBA00022475"/>
    </source>
</evidence>
<feature type="transmembrane region" description="Helical" evidence="13">
    <location>
        <begin position="186"/>
        <end position="210"/>
    </location>
</feature>
<keyword evidence="11" id="KW-1071">Ligand-gated ion channel</keyword>
<evidence type="ECO:0000256" key="5">
    <source>
        <dbReference type="ARBA" id="ARBA00022692"/>
    </source>
</evidence>
<evidence type="ECO:0000256" key="7">
    <source>
        <dbReference type="ARBA" id="ARBA00023065"/>
    </source>
</evidence>
<feature type="domain" description="Ionotropic glutamate receptor L-glutamate and glycine-binding" evidence="14">
    <location>
        <begin position="16"/>
        <end position="77"/>
    </location>
</feature>
<dbReference type="Proteomes" id="UP000887013">
    <property type="component" value="Unassembled WGS sequence"/>
</dbReference>
<feature type="transmembrane region" description="Helical" evidence="13">
    <location>
        <begin position="379"/>
        <end position="402"/>
    </location>
</feature>
<keyword evidence="5 13" id="KW-0812">Transmembrane</keyword>
<feature type="transmembrane region" description="Helical" evidence="13">
    <location>
        <begin position="130"/>
        <end position="151"/>
    </location>
</feature>
<comment type="caution">
    <text evidence="15">The sequence shown here is derived from an EMBL/GenBank/DDBJ whole genome shotgun (WGS) entry which is preliminary data.</text>
</comment>
<dbReference type="EMBL" id="BMAW01038947">
    <property type="protein sequence ID" value="GFU53886.1"/>
    <property type="molecule type" value="Genomic_DNA"/>
</dbReference>
<accession>A0A8X6R2E2</accession>
<dbReference type="SMART" id="SM00918">
    <property type="entry name" value="Lig_chan-Glu_bd"/>
    <property type="match status" value="1"/>
</dbReference>
<dbReference type="SUPFAM" id="SSF53850">
    <property type="entry name" value="Periplasmic binding protein-like II"/>
    <property type="match status" value="1"/>
</dbReference>
<keyword evidence="4" id="KW-1003">Cell membrane</keyword>
<evidence type="ECO:0000256" key="2">
    <source>
        <dbReference type="ARBA" id="ARBA00008685"/>
    </source>
</evidence>
<keyword evidence="6 13" id="KW-1133">Transmembrane helix</keyword>
<keyword evidence="16" id="KW-1185">Reference proteome</keyword>
<gene>
    <name evidence="15" type="primary">GRID1_13</name>
    <name evidence="15" type="ORF">NPIL_668091</name>
</gene>
<dbReference type="InterPro" id="IPR052192">
    <property type="entry name" value="Insect_Ionotropic_Sensory_Rcpt"/>
</dbReference>
<proteinExistence type="inferred from homology"/>
<organism evidence="15 16">
    <name type="scientific">Nephila pilipes</name>
    <name type="common">Giant wood spider</name>
    <name type="synonym">Nephila maculata</name>
    <dbReference type="NCBI Taxonomy" id="299642"/>
    <lineage>
        <taxon>Eukaryota</taxon>
        <taxon>Metazoa</taxon>
        <taxon>Ecdysozoa</taxon>
        <taxon>Arthropoda</taxon>
        <taxon>Chelicerata</taxon>
        <taxon>Arachnida</taxon>
        <taxon>Araneae</taxon>
        <taxon>Araneomorphae</taxon>
        <taxon>Entelegynae</taxon>
        <taxon>Araneoidea</taxon>
        <taxon>Nephilidae</taxon>
        <taxon>Nephila</taxon>
    </lineage>
</organism>
<keyword evidence="9 15" id="KW-0675">Receptor</keyword>
<dbReference type="Pfam" id="PF10613">
    <property type="entry name" value="Lig_chan-Glu_bd"/>
    <property type="match status" value="1"/>
</dbReference>
<evidence type="ECO:0000313" key="15">
    <source>
        <dbReference type="EMBL" id="GFU53886.1"/>
    </source>
</evidence>
<evidence type="ECO:0000256" key="12">
    <source>
        <dbReference type="ARBA" id="ARBA00023303"/>
    </source>
</evidence>
<dbReference type="Gene3D" id="1.10.287.70">
    <property type="match status" value="1"/>
</dbReference>
<evidence type="ECO:0000256" key="1">
    <source>
        <dbReference type="ARBA" id="ARBA00004651"/>
    </source>
</evidence>
<evidence type="ECO:0000256" key="8">
    <source>
        <dbReference type="ARBA" id="ARBA00023136"/>
    </source>
</evidence>
<dbReference type="GO" id="GO:0005886">
    <property type="term" value="C:plasma membrane"/>
    <property type="evidence" value="ECO:0007669"/>
    <property type="project" value="UniProtKB-SubCell"/>
</dbReference>
<dbReference type="Pfam" id="PF00060">
    <property type="entry name" value="Lig_chan"/>
    <property type="match status" value="1"/>
</dbReference>